<protein>
    <submittedName>
        <fullName evidence="1">Uncharacterized protein</fullName>
    </submittedName>
</protein>
<keyword evidence="2" id="KW-1185">Reference proteome</keyword>
<dbReference type="Proteomes" id="UP000270468">
    <property type="component" value="Unassembled WGS sequence"/>
</dbReference>
<gene>
    <name evidence="1" type="ORF">FILTAD_02147</name>
</gene>
<reference evidence="1 2" key="1">
    <citation type="submission" date="2018-11" db="EMBL/GenBank/DDBJ databases">
        <authorList>
            <person name="Criscuolo A."/>
        </authorList>
    </citation>
    <scope>NUCLEOTIDE SEQUENCE [LARGE SCALE GENOMIC DNA]</scope>
    <source>
        <strain evidence="1">ATB-66</strain>
    </source>
</reference>
<name>A0A3P5X5S3_9BACL</name>
<dbReference type="Pfam" id="PF10094">
    <property type="entry name" value="DUF2332"/>
    <property type="match status" value="1"/>
</dbReference>
<organism evidence="1 2">
    <name type="scientific">Filibacter tadaridae</name>
    <dbReference type="NCBI Taxonomy" id="2483811"/>
    <lineage>
        <taxon>Bacteria</taxon>
        <taxon>Bacillati</taxon>
        <taxon>Bacillota</taxon>
        <taxon>Bacilli</taxon>
        <taxon>Bacillales</taxon>
        <taxon>Caryophanaceae</taxon>
        <taxon>Filibacter</taxon>
    </lineage>
</organism>
<evidence type="ECO:0000313" key="2">
    <source>
        <dbReference type="Proteomes" id="UP000270468"/>
    </source>
</evidence>
<accession>A0A3P5X5S3</accession>
<dbReference type="InterPro" id="IPR011200">
    <property type="entry name" value="UCP012608"/>
</dbReference>
<proteinExistence type="predicted"/>
<dbReference type="AlphaFoldDB" id="A0A3P5X5S3"/>
<evidence type="ECO:0000313" key="1">
    <source>
        <dbReference type="EMBL" id="VDC29559.1"/>
    </source>
</evidence>
<dbReference type="EMBL" id="UXAV01000042">
    <property type="protein sequence ID" value="VDC29559.1"/>
    <property type="molecule type" value="Genomic_DNA"/>
</dbReference>
<sequence length="89" mass="10111">MVSLAKKGENDMNIKWVAERFENFAVLECEGSSELYKTLSLQIAKDNDLLNLCLHAKEGQPIPNLLFGAVHYLLLQGTDHELKEFYPSE</sequence>